<keyword evidence="6" id="KW-0312">Gluconeogenesis</keyword>
<dbReference type="GO" id="GO:0046166">
    <property type="term" value="P:glyceraldehyde-3-phosphate biosynthetic process"/>
    <property type="evidence" value="ECO:0007669"/>
    <property type="project" value="TreeGrafter"/>
</dbReference>
<evidence type="ECO:0000256" key="3">
    <source>
        <dbReference type="ARBA" id="ARBA00007422"/>
    </source>
</evidence>
<evidence type="ECO:0000256" key="2">
    <source>
        <dbReference type="ARBA" id="ARBA00004742"/>
    </source>
</evidence>
<sequence>MGVVLVVSLRMSKEPTPLERLAMKWEARRLARPSGGVPKPERRGVPLDGPQSTERGPRESPEGSSSSSSSDDDDSSSSSSSGSSDSDESSSSSCSSSSSSCSTSNGGRRKPGTHKRKFKPNTHMLSALVKGQVRTNERMDREQTENAQGEVRIMTSYLTEHGSTGIAGEGGQEGDGDDQGEEWDEWERQKRFKFVFTIPTTINMSPKPFVGGNWKSNGSVESIKKLAPSLVAGESTYNKDAVDVVIAPTAIHLPLAMEQFKGSNIQVSAQNCSKTGPGAYTGEITADMIKDAGLNWTILGHSERRHLFNETNEDLAAKVVKAEAAGLKIIFCIGEMLEERESGKTDEVCATQMDAIVPVVKDWNNIVIAYEPVWAIGTGKVATTEQAQETHAAIRAYLKSKVSPEVAENTRILYGGSVNPGNCGELIKCADVDGFLVGGASLKPQFTEIIAAAAQSA</sequence>
<dbReference type="GO" id="GO:0006094">
    <property type="term" value="P:gluconeogenesis"/>
    <property type="evidence" value="ECO:0007669"/>
    <property type="project" value="UniProtKB-KW"/>
</dbReference>
<dbReference type="InterPro" id="IPR022896">
    <property type="entry name" value="TrioseP_Isoase_bac/euk"/>
</dbReference>
<evidence type="ECO:0000256" key="6">
    <source>
        <dbReference type="ARBA" id="ARBA00022432"/>
    </source>
</evidence>
<dbReference type="SUPFAM" id="SSF51351">
    <property type="entry name" value="Triosephosphate isomerase (TIM)"/>
    <property type="match status" value="1"/>
</dbReference>
<evidence type="ECO:0000256" key="7">
    <source>
        <dbReference type="ARBA" id="ARBA00023152"/>
    </source>
</evidence>
<dbReference type="PANTHER" id="PTHR21139:SF2">
    <property type="entry name" value="TRIOSEPHOSPHATE ISOMERASE"/>
    <property type="match status" value="1"/>
</dbReference>
<dbReference type="Pfam" id="PF00121">
    <property type="entry name" value="TIM"/>
    <property type="match status" value="1"/>
</dbReference>
<dbReference type="GO" id="GO:0019563">
    <property type="term" value="P:glycerol catabolic process"/>
    <property type="evidence" value="ECO:0007669"/>
    <property type="project" value="TreeGrafter"/>
</dbReference>
<comment type="similarity">
    <text evidence="3">Belongs to the triosephosphate isomerase family.</text>
</comment>
<dbReference type="GO" id="GO:0004807">
    <property type="term" value="F:triose-phosphate isomerase activity"/>
    <property type="evidence" value="ECO:0007669"/>
    <property type="project" value="UniProtKB-EC"/>
</dbReference>
<reference evidence="10 11" key="1">
    <citation type="submission" date="2020-04" db="EMBL/GenBank/DDBJ databases">
        <title>Perkinsus olseni comparative genomics.</title>
        <authorList>
            <person name="Bogema D.R."/>
        </authorList>
    </citation>
    <scope>NUCLEOTIDE SEQUENCE [LARGE SCALE GENOMIC DNA]</scope>
    <source>
        <strain evidence="10">00978-12</strain>
    </source>
</reference>
<keyword evidence="7" id="KW-0324">Glycolysis</keyword>
<dbReference type="InterPro" id="IPR035990">
    <property type="entry name" value="TIM_sf"/>
</dbReference>
<dbReference type="EC" id="5.3.1.1" evidence="5"/>
<dbReference type="GO" id="GO:0006096">
    <property type="term" value="P:glycolytic process"/>
    <property type="evidence" value="ECO:0007669"/>
    <property type="project" value="UniProtKB-KW"/>
</dbReference>
<evidence type="ECO:0000256" key="9">
    <source>
        <dbReference type="SAM" id="MobiDB-lite"/>
    </source>
</evidence>
<dbReference type="Gene3D" id="3.20.20.70">
    <property type="entry name" value="Aldolase class I"/>
    <property type="match status" value="1"/>
</dbReference>
<evidence type="ECO:0000313" key="11">
    <source>
        <dbReference type="Proteomes" id="UP000541610"/>
    </source>
</evidence>
<evidence type="ECO:0000256" key="5">
    <source>
        <dbReference type="ARBA" id="ARBA00011940"/>
    </source>
</evidence>
<feature type="region of interest" description="Disordered" evidence="9">
    <location>
        <begin position="28"/>
        <end position="147"/>
    </location>
</feature>
<organism evidence="10 11">
    <name type="scientific">Perkinsus olseni</name>
    <name type="common">Perkinsus atlanticus</name>
    <dbReference type="NCBI Taxonomy" id="32597"/>
    <lineage>
        <taxon>Eukaryota</taxon>
        <taxon>Sar</taxon>
        <taxon>Alveolata</taxon>
        <taxon>Perkinsozoa</taxon>
        <taxon>Perkinsea</taxon>
        <taxon>Perkinsida</taxon>
        <taxon>Perkinsidae</taxon>
        <taxon>Perkinsus</taxon>
    </lineage>
</organism>
<dbReference type="GO" id="GO:0005829">
    <property type="term" value="C:cytosol"/>
    <property type="evidence" value="ECO:0007669"/>
    <property type="project" value="TreeGrafter"/>
</dbReference>
<dbReference type="InterPro" id="IPR020861">
    <property type="entry name" value="Triosephosphate_isomerase_AS"/>
</dbReference>
<feature type="compositionally biased region" description="Acidic residues" evidence="9">
    <location>
        <begin position="172"/>
        <end position="182"/>
    </location>
</feature>
<comment type="caution">
    <text evidence="10">The sequence shown here is derived from an EMBL/GenBank/DDBJ whole genome shotgun (WGS) entry which is preliminary data.</text>
</comment>
<feature type="region of interest" description="Disordered" evidence="9">
    <location>
        <begin position="162"/>
        <end position="182"/>
    </location>
</feature>
<dbReference type="InterPro" id="IPR000652">
    <property type="entry name" value="Triosephosphate_isomerase"/>
</dbReference>
<proteinExistence type="inferred from homology"/>
<comment type="subunit">
    <text evidence="4">Homodimer.</text>
</comment>
<evidence type="ECO:0000313" key="10">
    <source>
        <dbReference type="EMBL" id="KAF4692658.1"/>
    </source>
</evidence>
<feature type="compositionally biased region" description="Basic and acidic residues" evidence="9">
    <location>
        <begin position="135"/>
        <end position="144"/>
    </location>
</feature>
<dbReference type="PROSITE" id="PS51440">
    <property type="entry name" value="TIM_2"/>
    <property type="match status" value="1"/>
</dbReference>
<name>A0A7J6P946_PEROL</name>
<dbReference type="FunFam" id="3.20.20.70:FF:000020">
    <property type="entry name" value="Triosephosphate isomerase"/>
    <property type="match status" value="1"/>
</dbReference>
<feature type="compositionally biased region" description="Low complexity" evidence="9">
    <location>
        <begin position="76"/>
        <end position="102"/>
    </location>
</feature>
<comment type="pathway">
    <text evidence="1">Carbohydrate degradation; glycolysis; D-glyceraldehyde 3-phosphate from glycerone phosphate: step 1/1.</text>
</comment>
<feature type="compositionally biased region" description="Basic residues" evidence="9">
    <location>
        <begin position="107"/>
        <end position="120"/>
    </location>
</feature>
<dbReference type="EMBL" id="JABANP010000057">
    <property type="protein sequence ID" value="KAF4692658.1"/>
    <property type="molecule type" value="Genomic_DNA"/>
</dbReference>
<dbReference type="NCBIfam" id="TIGR00419">
    <property type="entry name" value="tim"/>
    <property type="match status" value="1"/>
</dbReference>
<keyword evidence="8" id="KW-0413">Isomerase</keyword>
<dbReference type="HAMAP" id="MF_00147_B">
    <property type="entry name" value="TIM_B"/>
    <property type="match status" value="1"/>
</dbReference>
<gene>
    <name evidence="10" type="ORF">FOZ60_012957</name>
</gene>
<protein>
    <recommendedName>
        <fullName evidence="5">triose-phosphate isomerase</fullName>
        <ecNumber evidence="5">5.3.1.1</ecNumber>
    </recommendedName>
</protein>
<accession>A0A7J6P946</accession>
<dbReference type="CDD" id="cd00311">
    <property type="entry name" value="TIM"/>
    <property type="match status" value="1"/>
</dbReference>
<dbReference type="OrthoDB" id="6715177at2759"/>
<evidence type="ECO:0000256" key="1">
    <source>
        <dbReference type="ARBA" id="ARBA00004680"/>
    </source>
</evidence>
<dbReference type="InterPro" id="IPR013785">
    <property type="entry name" value="Aldolase_TIM"/>
</dbReference>
<evidence type="ECO:0000256" key="8">
    <source>
        <dbReference type="ARBA" id="ARBA00023235"/>
    </source>
</evidence>
<dbReference type="PROSITE" id="PS00171">
    <property type="entry name" value="TIM_1"/>
    <property type="match status" value="1"/>
</dbReference>
<dbReference type="AlphaFoldDB" id="A0A7J6P946"/>
<evidence type="ECO:0000256" key="4">
    <source>
        <dbReference type="ARBA" id="ARBA00011738"/>
    </source>
</evidence>
<dbReference type="Proteomes" id="UP000541610">
    <property type="component" value="Unassembled WGS sequence"/>
</dbReference>
<comment type="pathway">
    <text evidence="2">Carbohydrate biosynthesis; gluconeogenesis.</text>
</comment>
<dbReference type="PANTHER" id="PTHR21139">
    <property type="entry name" value="TRIOSEPHOSPHATE ISOMERASE"/>
    <property type="match status" value="1"/>
</dbReference>